<dbReference type="EMBL" id="QGKL01000029">
    <property type="protein sequence ID" value="PWQ96171.1"/>
    <property type="molecule type" value="Genomic_DNA"/>
</dbReference>
<name>A0A317CDI6_9GAMM</name>
<proteinExistence type="predicted"/>
<dbReference type="SUPFAM" id="SSF53474">
    <property type="entry name" value="alpha/beta-Hydrolases"/>
    <property type="match status" value="1"/>
</dbReference>
<reference evidence="2 3" key="1">
    <citation type="submission" date="2018-05" db="EMBL/GenBank/DDBJ databases">
        <title>Leucothrix arctica sp. nov., isolated from Arctic seawater.</title>
        <authorList>
            <person name="Choi A."/>
            <person name="Baek K."/>
        </authorList>
    </citation>
    <scope>NUCLEOTIDE SEQUENCE [LARGE SCALE GENOMIC DNA]</scope>
    <source>
        <strain evidence="2 3">IMCC9719</strain>
    </source>
</reference>
<evidence type="ECO:0000313" key="2">
    <source>
        <dbReference type="EMBL" id="PWQ96171.1"/>
    </source>
</evidence>
<comment type="caution">
    <text evidence="2">The sequence shown here is derived from an EMBL/GenBank/DDBJ whole genome shotgun (WGS) entry which is preliminary data.</text>
</comment>
<organism evidence="2 3">
    <name type="scientific">Leucothrix arctica</name>
    <dbReference type="NCBI Taxonomy" id="1481894"/>
    <lineage>
        <taxon>Bacteria</taxon>
        <taxon>Pseudomonadati</taxon>
        <taxon>Pseudomonadota</taxon>
        <taxon>Gammaproteobacteria</taxon>
        <taxon>Thiotrichales</taxon>
        <taxon>Thiotrichaceae</taxon>
        <taxon>Leucothrix</taxon>
    </lineage>
</organism>
<dbReference type="Gene3D" id="3.40.50.1820">
    <property type="entry name" value="alpha/beta hydrolase"/>
    <property type="match status" value="1"/>
</dbReference>
<sequence length="413" mass="45917">MSRLITSAILLITAFTLASCSTPPSVKSSRTVKVVQPPFQKAPVKPTKAPVLTELVGSYSLFEDSESNFEIRQQAGKLAVHKGGNVSPLQQVSPTVFQLAGGRRIEFAYSNEGKYDRFKSTVGGQTHLFIKDDSLKRGREGVTNQAVYTWQLINDLNPNGYTRSRFISPSRGTVDYTVYLPQGWSRESKETYPLVIFLHGQTGWERSFPESVPASQLQQWMARGLIPKTVIVSLRTGRIGASGREEEQWTTPRNETLMTSESANELRAFIRQQFRAGMSAKTTSIHGHSRGSRAAIHYALKFPDSFASSVANAFVSDYALPETMKIAKQNQSRLSTRGIPLRISIGDRDEFALNLGRKASPVIHKYLQDLQIPHQYQVFKGVDHGFVSLWNAPLANGMPNGLGELQFHAGAWR</sequence>
<dbReference type="AlphaFoldDB" id="A0A317CDI6"/>
<dbReference type="Pfam" id="PF00756">
    <property type="entry name" value="Esterase"/>
    <property type="match status" value="1"/>
</dbReference>
<dbReference type="InterPro" id="IPR000801">
    <property type="entry name" value="Esterase-like"/>
</dbReference>
<keyword evidence="1" id="KW-0732">Signal</keyword>
<gene>
    <name evidence="2" type="ORF">DKT75_09240</name>
</gene>
<dbReference type="GO" id="GO:0016747">
    <property type="term" value="F:acyltransferase activity, transferring groups other than amino-acyl groups"/>
    <property type="evidence" value="ECO:0007669"/>
    <property type="project" value="TreeGrafter"/>
</dbReference>
<evidence type="ECO:0000256" key="1">
    <source>
        <dbReference type="SAM" id="SignalP"/>
    </source>
</evidence>
<feature type="chain" id="PRO_5016459478" description="Esterase" evidence="1">
    <location>
        <begin position="19"/>
        <end position="413"/>
    </location>
</feature>
<evidence type="ECO:0000313" key="3">
    <source>
        <dbReference type="Proteomes" id="UP000245506"/>
    </source>
</evidence>
<dbReference type="PANTHER" id="PTHR48098:SF1">
    <property type="entry name" value="DIACYLGLYCEROL ACYLTRANSFERASE_MYCOLYLTRANSFERASE AG85A"/>
    <property type="match status" value="1"/>
</dbReference>
<protein>
    <recommendedName>
        <fullName evidence="4">Esterase</fullName>
    </recommendedName>
</protein>
<keyword evidence="3" id="KW-1185">Reference proteome</keyword>
<evidence type="ECO:0008006" key="4">
    <source>
        <dbReference type="Google" id="ProtNLM"/>
    </source>
</evidence>
<dbReference type="PROSITE" id="PS51257">
    <property type="entry name" value="PROKAR_LIPOPROTEIN"/>
    <property type="match status" value="1"/>
</dbReference>
<dbReference type="InterPro" id="IPR050583">
    <property type="entry name" value="Mycobacterial_A85_antigen"/>
</dbReference>
<dbReference type="InterPro" id="IPR029058">
    <property type="entry name" value="AB_hydrolase_fold"/>
</dbReference>
<dbReference type="OrthoDB" id="9803578at2"/>
<dbReference type="RefSeq" id="WP_109823143.1">
    <property type="nucleotide sequence ID" value="NZ_QGKL01000029.1"/>
</dbReference>
<dbReference type="PANTHER" id="PTHR48098">
    <property type="entry name" value="ENTEROCHELIN ESTERASE-RELATED"/>
    <property type="match status" value="1"/>
</dbReference>
<dbReference type="Proteomes" id="UP000245506">
    <property type="component" value="Unassembled WGS sequence"/>
</dbReference>
<feature type="signal peptide" evidence="1">
    <location>
        <begin position="1"/>
        <end position="18"/>
    </location>
</feature>
<accession>A0A317CDI6</accession>